<accession>Q5ULT8</accession>
<dbReference type="OrthoDB" id="17742at10239"/>
<gene>
    <name evidence="1" type="ORF">orf26</name>
</gene>
<organism evidence="1 2">
    <name type="scientific">Lactobacillus phage LP65</name>
    <dbReference type="NCBI Taxonomy" id="2892344"/>
    <lineage>
        <taxon>Viruses</taxon>
        <taxon>Duplodnaviria</taxon>
        <taxon>Heunggongvirae</taxon>
        <taxon>Uroviricota</taxon>
        <taxon>Caudoviricetes</taxon>
        <taxon>Herelleviridae</taxon>
        <taxon>Salchichonvirus</taxon>
        <taxon>Salchichonvirus LP65</taxon>
    </lineage>
</organism>
<evidence type="ECO:0000313" key="1">
    <source>
        <dbReference type="EMBL" id="AAV35846.1"/>
    </source>
</evidence>
<dbReference type="RefSeq" id="YP_164661.1">
    <property type="nucleotide sequence ID" value="NC_006565.1"/>
</dbReference>
<dbReference type="KEGG" id="vg:3197391"/>
<protein>
    <submittedName>
        <fullName evidence="1">Orf26</fullName>
    </submittedName>
</protein>
<reference evidence="1 2" key="1">
    <citation type="journal article" date="2004" name="J. Bacteriol.">
        <title>Lactobacillus plantarum bacteriophage LP65: a new member of the SPO1-like genus of the family Myoviridae.</title>
        <authorList>
            <person name="Chibani-Chennoufi S."/>
            <person name="Dillmann M.L."/>
            <person name="Marvin-Guy L."/>
            <person name="Rami-Shojaei S."/>
            <person name="Brussow H."/>
        </authorList>
    </citation>
    <scope>NUCLEOTIDE SEQUENCE</scope>
</reference>
<keyword evidence="2" id="KW-1185">Reference proteome</keyword>
<sequence>MVLESLNKDMKTKNKVLIIAAFPAMGKTYFTEHNSKYTKQILDSDSSLFSWSYNHMGNGRTRNPQFPYNYLDYIAYMYRSLQDYPVMELKGLSQVSGIIFTSTHSDVIRGLKKYGLPFTAVIPNSKSVLMERLDTRNDPMAKMLDENYDKFTNDVKANAGSVIISGLTISEIVANGEWF</sequence>
<evidence type="ECO:0000313" key="2">
    <source>
        <dbReference type="Proteomes" id="UP000002117"/>
    </source>
</evidence>
<name>Q5ULT8_9CAUD</name>
<dbReference type="Proteomes" id="UP000002117">
    <property type="component" value="Segment"/>
</dbReference>
<dbReference type="EMBL" id="AY682195">
    <property type="protein sequence ID" value="AAV35846.1"/>
    <property type="molecule type" value="Genomic_DNA"/>
</dbReference>
<proteinExistence type="predicted"/>